<gene>
    <name evidence="1" type="ORF">OSB04_015799</name>
</gene>
<organism evidence="1 2">
    <name type="scientific">Centaurea solstitialis</name>
    <name type="common">yellow star-thistle</name>
    <dbReference type="NCBI Taxonomy" id="347529"/>
    <lineage>
        <taxon>Eukaryota</taxon>
        <taxon>Viridiplantae</taxon>
        <taxon>Streptophyta</taxon>
        <taxon>Embryophyta</taxon>
        <taxon>Tracheophyta</taxon>
        <taxon>Spermatophyta</taxon>
        <taxon>Magnoliopsida</taxon>
        <taxon>eudicotyledons</taxon>
        <taxon>Gunneridae</taxon>
        <taxon>Pentapetalae</taxon>
        <taxon>asterids</taxon>
        <taxon>campanulids</taxon>
        <taxon>Asterales</taxon>
        <taxon>Asteraceae</taxon>
        <taxon>Carduoideae</taxon>
        <taxon>Cardueae</taxon>
        <taxon>Centaureinae</taxon>
        <taxon>Centaurea</taxon>
    </lineage>
</organism>
<dbReference type="EMBL" id="JARYMX010000004">
    <property type="protein sequence ID" value="KAJ9551754.1"/>
    <property type="molecule type" value="Genomic_DNA"/>
</dbReference>
<reference evidence="1" key="1">
    <citation type="submission" date="2023-03" db="EMBL/GenBank/DDBJ databases">
        <title>Chromosome-scale reference genome and RAD-based genetic map of yellow starthistle (Centaurea solstitialis) reveal putative structural variation and QTLs associated with invader traits.</title>
        <authorList>
            <person name="Reatini B."/>
            <person name="Cang F.A."/>
            <person name="Jiang Q."/>
            <person name="Mckibben M.T.W."/>
            <person name="Barker M.S."/>
            <person name="Rieseberg L.H."/>
            <person name="Dlugosch K.M."/>
        </authorList>
    </citation>
    <scope>NUCLEOTIDE SEQUENCE</scope>
    <source>
        <strain evidence="1">CAN-66</strain>
        <tissue evidence="1">Leaf</tissue>
    </source>
</reference>
<dbReference type="AlphaFoldDB" id="A0AA38T1C2"/>
<evidence type="ECO:0000313" key="2">
    <source>
        <dbReference type="Proteomes" id="UP001172457"/>
    </source>
</evidence>
<dbReference type="PANTHER" id="PTHR31619:SF5">
    <property type="entry name" value="4-HYDROXY-3-METHYLBUT-2-ENYL DIPHOSPHATE REDUCTASE, CHLOROPLASTIC"/>
    <property type="match status" value="1"/>
</dbReference>
<comment type="caution">
    <text evidence="1">The sequence shown here is derived from an EMBL/GenBank/DDBJ whole genome shotgun (WGS) entry which is preliminary data.</text>
</comment>
<protein>
    <submittedName>
        <fullName evidence="1">Uncharacterized protein</fullName>
    </submittedName>
</protein>
<evidence type="ECO:0000313" key="1">
    <source>
        <dbReference type="EMBL" id="KAJ9551754.1"/>
    </source>
</evidence>
<dbReference type="Proteomes" id="UP001172457">
    <property type="component" value="Chromosome 4"/>
</dbReference>
<dbReference type="PANTHER" id="PTHR31619">
    <property type="entry name" value="4-HYDROXY-3-METHYLBUT-2-ENYL DIPHOSPHATE REDUCTASE, CHLOROPLASTIC"/>
    <property type="match status" value="1"/>
</dbReference>
<keyword evidence="2" id="KW-1185">Reference proteome</keyword>
<proteinExistence type="predicted"/>
<accession>A0AA38T1C2</accession>
<sequence>MGPSKKMEGSGNGGRRRRWWCGCRRRRQSGVLSQKMMVWSSKSRRSGVAAGKVVGVKLRRPPWITNTQAPSMASSLQFVPLSGLSSTRSDRTLPNFRVFRYRNSLSVRCSGGEPSSSPSMAAAGSDFDAKAFRHNLMRSDNYNRKGFGHKKEALELMSKEYFSKNFS</sequence>
<name>A0AA38T1C2_9ASTR</name>